<sequence>MTLFTRTKSLLIAGLGLLLGACAHPIVLVPNDATTLPAVSKINKQIAYVITPAQRTLEVTTPGGGGDKVRYVPYRDLEVPIYKALSDVFPKVQVAASVEEANKLAGVDYVLVPTLQTTSSSNSAFTWPPTDFSVTISSKVADIHGQAVWEGSVTGNGHAEFSEFKRDFPLAARRASADALQKFRAQLAAAAALRDGAAMPVAAAVQVSPLAAETQQPVAPAAVAAPAPAAVLAKPVEAEAASEQQLANLAKLEESKLRQGPASYEVEQMAKAAGCEGSGAWVVSSDASGETYKVSCKTGKPYLAACAKGSNCLAL</sequence>
<accession>A0ABT8B932</accession>
<proteinExistence type="predicted"/>
<reference evidence="2" key="1">
    <citation type="journal article" date="2014" name="Int. J. Syst. Evol. Microbiol.">
        <title>Complete genome of a new Firmicutes species belonging to the dominant human colonic microbiota ('Ruminococcus bicirculans') reveals two chromosomes and a selective capacity to utilize plant glucans.</title>
        <authorList>
            <consortium name="NISC Comparative Sequencing Program"/>
            <person name="Wegmann U."/>
            <person name="Louis P."/>
            <person name="Goesmann A."/>
            <person name="Henrissat B."/>
            <person name="Duncan S.H."/>
            <person name="Flint H.J."/>
        </authorList>
    </citation>
    <scope>NUCLEOTIDE SEQUENCE</scope>
    <source>
        <strain evidence="2">CECT 7703</strain>
    </source>
</reference>
<dbReference type="EMBL" id="JAUFPU010000018">
    <property type="protein sequence ID" value="MDN3578141.1"/>
    <property type="molecule type" value="Genomic_DNA"/>
</dbReference>
<evidence type="ECO:0000256" key="1">
    <source>
        <dbReference type="SAM" id="SignalP"/>
    </source>
</evidence>
<evidence type="ECO:0008006" key="4">
    <source>
        <dbReference type="Google" id="ProtNLM"/>
    </source>
</evidence>
<dbReference type="RefSeq" id="WP_290333520.1">
    <property type="nucleotide sequence ID" value="NZ_JAUFPU010000018.1"/>
</dbReference>
<organism evidence="2 3">
    <name type="scientific">Chitinimonas viridis</name>
    <dbReference type="NCBI Taxonomy" id="664880"/>
    <lineage>
        <taxon>Bacteria</taxon>
        <taxon>Pseudomonadati</taxon>
        <taxon>Pseudomonadota</taxon>
        <taxon>Betaproteobacteria</taxon>
        <taxon>Neisseriales</taxon>
        <taxon>Chitinibacteraceae</taxon>
        <taxon>Chitinimonas</taxon>
    </lineage>
</organism>
<evidence type="ECO:0000313" key="3">
    <source>
        <dbReference type="Proteomes" id="UP001180081"/>
    </source>
</evidence>
<gene>
    <name evidence="2" type="ORF">QWZ03_15345</name>
</gene>
<comment type="caution">
    <text evidence="2">The sequence shown here is derived from an EMBL/GenBank/DDBJ whole genome shotgun (WGS) entry which is preliminary data.</text>
</comment>
<name>A0ABT8B932_9NEIS</name>
<protein>
    <recommendedName>
        <fullName evidence="4">Lipoprotein</fullName>
    </recommendedName>
</protein>
<feature type="signal peptide" evidence="1">
    <location>
        <begin position="1"/>
        <end position="23"/>
    </location>
</feature>
<keyword evidence="1" id="KW-0732">Signal</keyword>
<evidence type="ECO:0000313" key="2">
    <source>
        <dbReference type="EMBL" id="MDN3578141.1"/>
    </source>
</evidence>
<reference evidence="2" key="2">
    <citation type="submission" date="2023-06" db="EMBL/GenBank/DDBJ databases">
        <authorList>
            <person name="Lucena T."/>
            <person name="Sun Q."/>
        </authorList>
    </citation>
    <scope>NUCLEOTIDE SEQUENCE</scope>
    <source>
        <strain evidence="2">CECT 7703</strain>
    </source>
</reference>
<dbReference type="Proteomes" id="UP001180081">
    <property type="component" value="Unassembled WGS sequence"/>
</dbReference>
<feature type="chain" id="PRO_5047059138" description="Lipoprotein" evidence="1">
    <location>
        <begin position="24"/>
        <end position="315"/>
    </location>
</feature>
<keyword evidence="3" id="KW-1185">Reference proteome</keyword>
<dbReference type="PROSITE" id="PS51257">
    <property type="entry name" value="PROKAR_LIPOPROTEIN"/>
    <property type="match status" value="1"/>
</dbReference>